<sequence length="223" mass="25305">MLEVSAIEDNARDVSVTLDLIGNLVKSDALNACQSTNVISGGLGDQLFQELLNILPYTTESLCSKVTGLVLPSFLEFKRIERCEAVWNVVKQIYQSQAAGCSTGTFNQTYAILCGLADFFSSPDNYSLFHKAEFWEIIQKGLVLSDPLARKRAMYLLKRALDLLDKQPCDLLVLSEKGSHIFYWSSDKKDSLMSIWQDYVLLMETWMKSRHTSLTLFFQEYQV</sequence>
<dbReference type="InterPro" id="IPR045330">
    <property type="entry name" value="TRM3/TARBP1"/>
</dbReference>
<dbReference type="EC" id="2.1.1.34" evidence="1"/>
<dbReference type="GO" id="GO:0030488">
    <property type="term" value="P:tRNA methylation"/>
    <property type="evidence" value="ECO:0007669"/>
    <property type="project" value="TreeGrafter"/>
</dbReference>
<dbReference type="EMBL" id="MU825397">
    <property type="protein sequence ID" value="KAJ7394065.1"/>
    <property type="molecule type" value="Genomic_DNA"/>
</dbReference>
<gene>
    <name evidence="1" type="primary">TARBP1_1</name>
    <name evidence="1" type="ORF">OS493_003739</name>
</gene>
<dbReference type="OrthoDB" id="241340at2759"/>
<dbReference type="Proteomes" id="UP001163046">
    <property type="component" value="Unassembled WGS sequence"/>
</dbReference>
<comment type="caution">
    <text evidence="1">The sequence shown here is derived from an EMBL/GenBank/DDBJ whole genome shotgun (WGS) entry which is preliminary data.</text>
</comment>
<dbReference type="GO" id="GO:0141100">
    <property type="term" value="F:tRNA (guanine(18)-2'-O)-methyltransferase activity"/>
    <property type="evidence" value="ECO:0007669"/>
    <property type="project" value="UniProtKB-EC"/>
</dbReference>
<dbReference type="PANTHER" id="PTHR12029:SF11">
    <property type="entry name" value="METHYLTRANSFERASE TARBP1-RELATED"/>
    <property type="match status" value="1"/>
</dbReference>
<dbReference type="PANTHER" id="PTHR12029">
    <property type="entry name" value="RNA METHYLTRANSFERASE"/>
    <property type="match status" value="1"/>
</dbReference>
<proteinExistence type="predicted"/>
<evidence type="ECO:0000313" key="2">
    <source>
        <dbReference type="Proteomes" id="UP001163046"/>
    </source>
</evidence>
<keyword evidence="2" id="KW-1185">Reference proteome</keyword>
<organism evidence="1 2">
    <name type="scientific">Desmophyllum pertusum</name>
    <dbReference type="NCBI Taxonomy" id="174260"/>
    <lineage>
        <taxon>Eukaryota</taxon>
        <taxon>Metazoa</taxon>
        <taxon>Cnidaria</taxon>
        <taxon>Anthozoa</taxon>
        <taxon>Hexacorallia</taxon>
        <taxon>Scleractinia</taxon>
        <taxon>Caryophylliina</taxon>
        <taxon>Caryophylliidae</taxon>
        <taxon>Desmophyllum</taxon>
    </lineage>
</organism>
<keyword evidence="1" id="KW-0489">Methyltransferase</keyword>
<accession>A0A9X0DBQ4</accession>
<name>A0A9X0DBQ4_9CNID</name>
<protein>
    <submittedName>
        <fullName evidence="1">Tar (HIV-1) RNA binding protein 1</fullName>
        <ecNumber evidence="1">2.1.1.34</ecNumber>
    </submittedName>
</protein>
<evidence type="ECO:0000313" key="1">
    <source>
        <dbReference type="EMBL" id="KAJ7394065.1"/>
    </source>
</evidence>
<reference evidence="1" key="1">
    <citation type="submission" date="2023-01" db="EMBL/GenBank/DDBJ databases">
        <title>Genome assembly of the deep-sea coral Lophelia pertusa.</title>
        <authorList>
            <person name="Herrera S."/>
            <person name="Cordes E."/>
        </authorList>
    </citation>
    <scope>NUCLEOTIDE SEQUENCE</scope>
    <source>
        <strain evidence="1">USNM1676648</strain>
        <tissue evidence="1">Polyp</tissue>
    </source>
</reference>
<keyword evidence="1" id="KW-0808">Transferase</keyword>
<dbReference type="AlphaFoldDB" id="A0A9X0DBQ4"/>